<dbReference type="InterPro" id="IPR011009">
    <property type="entry name" value="Kinase-like_dom_sf"/>
</dbReference>
<dbReference type="GO" id="GO:0005829">
    <property type="term" value="C:cytosol"/>
    <property type="evidence" value="ECO:0007669"/>
    <property type="project" value="UniProtKB-ARBA"/>
</dbReference>
<dbReference type="PANTHER" id="PTHR45832:SF22">
    <property type="entry name" value="SERINE_THREONINE-PROTEIN KINASE SAMKA-RELATED"/>
    <property type="match status" value="1"/>
</dbReference>
<feature type="domain" description="Protein kinase" evidence="17">
    <location>
        <begin position="242"/>
        <end position="493"/>
    </location>
</feature>
<evidence type="ECO:0000256" key="13">
    <source>
        <dbReference type="ARBA" id="ARBA00047899"/>
    </source>
</evidence>
<keyword evidence="20" id="KW-1185">Reference proteome</keyword>
<evidence type="ECO:0000256" key="10">
    <source>
        <dbReference type="ARBA" id="ARBA00022777"/>
    </source>
</evidence>
<dbReference type="Pfam" id="PF00786">
    <property type="entry name" value="PBD"/>
    <property type="match status" value="1"/>
</dbReference>
<comment type="similarity">
    <text evidence="3">Belongs to the protein kinase superfamily. STE Ser/Thr protein kinase family. STE20 subfamily.</text>
</comment>
<comment type="catalytic activity">
    <reaction evidence="14">
        <text>L-seryl-[protein] + ATP = O-phospho-L-seryl-[protein] + ADP + H(+)</text>
        <dbReference type="Rhea" id="RHEA:17989"/>
        <dbReference type="Rhea" id="RHEA-COMP:9863"/>
        <dbReference type="Rhea" id="RHEA-COMP:11604"/>
        <dbReference type="ChEBI" id="CHEBI:15378"/>
        <dbReference type="ChEBI" id="CHEBI:29999"/>
        <dbReference type="ChEBI" id="CHEBI:30616"/>
        <dbReference type="ChEBI" id="CHEBI:83421"/>
        <dbReference type="ChEBI" id="CHEBI:456216"/>
        <dbReference type="EC" id="2.7.11.1"/>
    </reaction>
</comment>
<dbReference type="InterPro" id="IPR051931">
    <property type="entry name" value="PAK3-like"/>
</dbReference>
<evidence type="ECO:0000256" key="5">
    <source>
        <dbReference type="ARBA" id="ARBA00022473"/>
    </source>
</evidence>
<dbReference type="EMBL" id="KV454430">
    <property type="protein sequence ID" value="ODQ80455.1"/>
    <property type="molecule type" value="Genomic_DNA"/>
</dbReference>
<dbReference type="PROSITE" id="PS50108">
    <property type="entry name" value="CRIB"/>
    <property type="match status" value="1"/>
</dbReference>
<keyword evidence="8" id="KW-0808">Transferase</keyword>
<dbReference type="STRING" id="984486.A0A1E3QRY2"/>
<dbReference type="OrthoDB" id="248923at2759"/>
<feature type="domain" description="CRIB" evidence="18">
    <location>
        <begin position="1"/>
        <end position="14"/>
    </location>
</feature>
<dbReference type="Gene3D" id="3.30.200.20">
    <property type="entry name" value="Phosphorylase Kinase, domain 1"/>
    <property type="match status" value="1"/>
</dbReference>
<dbReference type="PANTHER" id="PTHR45832">
    <property type="entry name" value="SERINE/THREONINE-PROTEIN KINASE SAMKA-RELATED-RELATED"/>
    <property type="match status" value="1"/>
</dbReference>
<dbReference type="GO" id="GO:0033554">
    <property type="term" value="P:cellular response to stress"/>
    <property type="evidence" value="ECO:0007669"/>
    <property type="project" value="UniProtKB-ARBA"/>
</dbReference>
<gene>
    <name evidence="19" type="ORF">BABINDRAFT_22190</name>
</gene>
<feature type="non-terminal residue" evidence="19">
    <location>
        <position position="1"/>
    </location>
</feature>
<dbReference type="PROSITE" id="PS00108">
    <property type="entry name" value="PROTEIN_KINASE_ST"/>
    <property type="match status" value="1"/>
</dbReference>
<evidence type="ECO:0000256" key="14">
    <source>
        <dbReference type="ARBA" id="ARBA00048679"/>
    </source>
</evidence>
<evidence type="ECO:0000256" key="3">
    <source>
        <dbReference type="ARBA" id="ARBA00008874"/>
    </source>
</evidence>
<dbReference type="Pfam" id="PF00069">
    <property type="entry name" value="Pkinase"/>
    <property type="match status" value="1"/>
</dbReference>
<dbReference type="CDD" id="cd06614">
    <property type="entry name" value="STKc_PAK"/>
    <property type="match status" value="1"/>
</dbReference>
<dbReference type="FunFam" id="3.90.810.10:FF:000005">
    <property type="entry name" value="Non-specific serine/threonine protein kinase"/>
    <property type="match status" value="1"/>
</dbReference>
<feature type="region of interest" description="Disordered" evidence="16">
    <location>
        <begin position="98"/>
        <end position="188"/>
    </location>
</feature>
<sequence length="520" mass="57329">ISTPFNAKHVAHVGFDSQTGEFTGLPAEWNRLLSASGISRQEQEQNPQAVMDVVAFYQDSTTGEDAAFRKFAHGGKLNLSYSLSLQILSPVAATPPLPPSPVAHSHQTDGAFIPTRRAPKPPSAPSTPVAGTFRSNSVRAPVRVPAPLPRSQSQGQLPKSTRAPPVPPARKPQVEQIPEAAPEPRTSDALAALDAPEPKPMRDPRAVALASAKKREEKRARAQQVYAKLAQICTPGDPRKVYHGLVKIGQGASGGVYTAYERGTNNCVAIKQMNLEEQPKKELIINEILVMKASHQENIVNFIDSYLIRDELWVVMEYMEGGSLTDVLVHSAMTEGQIGAVCRETLRGLKFLHSQGVIHRDIKSDNVLLAMDGNIKLTDFGFCAQINEVNLRRNTMVGTPYWMAPEIVTRKSYGPKVDIWSLGIMAIEMIECEPPYMNETPLRALYLIATNGTPELKEPELLSMDLKRFLSRCLQVNTENRGDAEELLGNYFIQEADEVASLAPLVAIARMKKEREREEE</sequence>
<comment type="catalytic activity">
    <reaction evidence="13">
        <text>L-threonyl-[protein] + ATP = O-phospho-L-threonyl-[protein] + ADP + H(+)</text>
        <dbReference type="Rhea" id="RHEA:46608"/>
        <dbReference type="Rhea" id="RHEA-COMP:11060"/>
        <dbReference type="Rhea" id="RHEA-COMP:11605"/>
        <dbReference type="ChEBI" id="CHEBI:15378"/>
        <dbReference type="ChEBI" id="CHEBI:30013"/>
        <dbReference type="ChEBI" id="CHEBI:30616"/>
        <dbReference type="ChEBI" id="CHEBI:61977"/>
        <dbReference type="ChEBI" id="CHEBI:456216"/>
        <dbReference type="EC" id="2.7.11.1"/>
    </reaction>
</comment>
<accession>A0A1E3QRY2</accession>
<evidence type="ECO:0000313" key="19">
    <source>
        <dbReference type="EMBL" id="ODQ80455.1"/>
    </source>
</evidence>
<dbReference type="Gene3D" id="1.10.510.10">
    <property type="entry name" value="Transferase(Phosphotransferase) domain 1"/>
    <property type="match status" value="1"/>
</dbReference>
<dbReference type="EC" id="2.7.11.1" evidence="4"/>
<dbReference type="GO" id="GO:0009791">
    <property type="term" value="P:post-embryonic development"/>
    <property type="evidence" value="ECO:0007669"/>
    <property type="project" value="UniProtKB-ARBA"/>
</dbReference>
<evidence type="ECO:0000256" key="2">
    <source>
        <dbReference type="ARBA" id="ARBA00004496"/>
    </source>
</evidence>
<keyword evidence="9 15" id="KW-0547">Nucleotide-binding</keyword>
<dbReference type="SMART" id="SM00285">
    <property type="entry name" value="PBD"/>
    <property type="match status" value="1"/>
</dbReference>
<evidence type="ECO:0000259" key="18">
    <source>
        <dbReference type="PROSITE" id="PS50108"/>
    </source>
</evidence>
<feature type="binding site" evidence="15">
    <location>
        <position position="271"/>
    </location>
    <ligand>
        <name>ATP</name>
        <dbReference type="ChEBI" id="CHEBI:30616"/>
    </ligand>
</feature>
<evidence type="ECO:0000256" key="12">
    <source>
        <dbReference type="ARBA" id="ARBA00023273"/>
    </source>
</evidence>
<keyword evidence="5" id="KW-0217">Developmental protein</keyword>
<comment type="subcellular location">
    <subcellularLocation>
        <location evidence="1">Cell projection</location>
    </subcellularLocation>
    <subcellularLocation>
        <location evidence="2">Cytoplasm</location>
    </subcellularLocation>
</comment>
<dbReference type="InterPro" id="IPR017441">
    <property type="entry name" value="Protein_kinase_ATP_BS"/>
</dbReference>
<evidence type="ECO:0000259" key="17">
    <source>
        <dbReference type="PROSITE" id="PS50011"/>
    </source>
</evidence>
<evidence type="ECO:0000256" key="8">
    <source>
        <dbReference type="ARBA" id="ARBA00022679"/>
    </source>
</evidence>
<evidence type="ECO:0000256" key="16">
    <source>
        <dbReference type="SAM" id="MobiDB-lite"/>
    </source>
</evidence>
<dbReference type="InterPro" id="IPR036936">
    <property type="entry name" value="CRIB_dom_sf"/>
</dbReference>
<dbReference type="GO" id="GO:0106310">
    <property type="term" value="F:protein serine kinase activity"/>
    <property type="evidence" value="ECO:0007669"/>
    <property type="project" value="RHEA"/>
</dbReference>
<protein>
    <recommendedName>
        <fullName evidence="4">non-specific serine/threonine protein kinase</fullName>
        <ecNumber evidence="4">2.7.11.1</ecNumber>
    </recommendedName>
</protein>
<dbReference type="GO" id="GO:0005524">
    <property type="term" value="F:ATP binding"/>
    <property type="evidence" value="ECO:0007669"/>
    <property type="project" value="UniProtKB-UniRule"/>
</dbReference>
<keyword evidence="6" id="KW-0963">Cytoplasm</keyword>
<dbReference type="GO" id="GO:0042995">
    <property type="term" value="C:cell projection"/>
    <property type="evidence" value="ECO:0007669"/>
    <property type="project" value="UniProtKB-SubCell"/>
</dbReference>
<evidence type="ECO:0000256" key="7">
    <source>
        <dbReference type="ARBA" id="ARBA00022527"/>
    </source>
</evidence>
<dbReference type="CDD" id="cd01093">
    <property type="entry name" value="CRIB_PAK_like"/>
    <property type="match status" value="1"/>
</dbReference>
<dbReference type="InterPro" id="IPR000719">
    <property type="entry name" value="Prot_kinase_dom"/>
</dbReference>
<reference evidence="20" key="1">
    <citation type="submission" date="2016-05" db="EMBL/GenBank/DDBJ databases">
        <title>Comparative genomics of biotechnologically important yeasts.</title>
        <authorList>
            <consortium name="DOE Joint Genome Institute"/>
            <person name="Riley R."/>
            <person name="Haridas S."/>
            <person name="Wolfe K.H."/>
            <person name="Lopes M.R."/>
            <person name="Hittinger C.T."/>
            <person name="Goker M."/>
            <person name="Salamov A."/>
            <person name="Wisecaver J."/>
            <person name="Long T.M."/>
            <person name="Aerts A.L."/>
            <person name="Barry K."/>
            <person name="Choi C."/>
            <person name="Clum A."/>
            <person name="Coughlan A.Y."/>
            <person name="Deshpande S."/>
            <person name="Douglass A.P."/>
            <person name="Hanson S.J."/>
            <person name="Klenk H.-P."/>
            <person name="Labutti K."/>
            <person name="Lapidus A."/>
            <person name="Lindquist E."/>
            <person name="Lipzen A."/>
            <person name="Meier-Kolthoff J.P."/>
            <person name="Ohm R.A."/>
            <person name="Otillar R.P."/>
            <person name="Pangilinan J."/>
            <person name="Peng Y."/>
            <person name="Rokas A."/>
            <person name="Rosa C.A."/>
            <person name="Scheuner C."/>
            <person name="Sibirny A.A."/>
            <person name="Slot J.C."/>
            <person name="Stielow J.B."/>
            <person name="Sun H."/>
            <person name="Kurtzman C.P."/>
            <person name="Blackwell M."/>
            <person name="Grigoriev I.V."/>
            <person name="Jeffries T.W."/>
        </authorList>
    </citation>
    <scope>NUCLEOTIDE SEQUENCE [LARGE SCALE GENOMIC DNA]</scope>
    <source>
        <strain evidence="20">NRRL Y-12698</strain>
    </source>
</reference>
<keyword evidence="11 15" id="KW-0067">ATP-binding</keyword>
<dbReference type="InterPro" id="IPR033923">
    <property type="entry name" value="PAK_BD"/>
</dbReference>
<dbReference type="FunFam" id="3.30.200.20:FF:000385">
    <property type="entry name" value="Non-specific serine/threonine protein kinase"/>
    <property type="match status" value="1"/>
</dbReference>
<evidence type="ECO:0000256" key="9">
    <source>
        <dbReference type="ARBA" id="ARBA00022741"/>
    </source>
</evidence>
<dbReference type="GO" id="GO:0004674">
    <property type="term" value="F:protein serine/threonine kinase activity"/>
    <property type="evidence" value="ECO:0007669"/>
    <property type="project" value="UniProtKB-KW"/>
</dbReference>
<dbReference type="SMART" id="SM00220">
    <property type="entry name" value="S_TKc"/>
    <property type="match status" value="1"/>
</dbReference>
<dbReference type="InterPro" id="IPR000095">
    <property type="entry name" value="CRIB_dom"/>
</dbReference>
<evidence type="ECO:0000256" key="11">
    <source>
        <dbReference type="ARBA" id="ARBA00022840"/>
    </source>
</evidence>
<organism evidence="19 20">
    <name type="scientific">Babjeviella inositovora NRRL Y-12698</name>
    <dbReference type="NCBI Taxonomy" id="984486"/>
    <lineage>
        <taxon>Eukaryota</taxon>
        <taxon>Fungi</taxon>
        <taxon>Dikarya</taxon>
        <taxon>Ascomycota</taxon>
        <taxon>Saccharomycotina</taxon>
        <taxon>Pichiomycetes</taxon>
        <taxon>Serinales incertae sedis</taxon>
        <taxon>Babjeviella</taxon>
    </lineage>
</organism>
<dbReference type="RefSeq" id="XP_018985783.1">
    <property type="nucleotide sequence ID" value="XM_019131280.1"/>
</dbReference>
<name>A0A1E3QRY2_9ASCO</name>
<evidence type="ECO:0000313" key="20">
    <source>
        <dbReference type="Proteomes" id="UP000094336"/>
    </source>
</evidence>
<dbReference type="PROSITE" id="PS50011">
    <property type="entry name" value="PROTEIN_KINASE_DOM"/>
    <property type="match status" value="1"/>
</dbReference>
<dbReference type="GO" id="GO:0005886">
    <property type="term" value="C:plasma membrane"/>
    <property type="evidence" value="ECO:0007669"/>
    <property type="project" value="UniProtKB-ARBA"/>
</dbReference>
<dbReference type="GO" id="GO:0030447">
    <property type="term" value="P:filamentous growth"/>
    <property type="evidence" value="ECO:0007669"/>
    <property type="project" value="UniProtKB-ARBA"/>
</dbReference>
<proteinExistence type="inferred from homology"/>
<evidence type="ECO:0000256" key="15">
    <source>
        <dbReference type="PROSITE-ProRule" id="PRU10141"/>
    </source>
</evidence>
<evidence type="ECO:0000256" key="6">
    <source>
        <dbReference type="ARBA" id="ARBA00022490"/>
    </source>
</evidence>
<dbReference type="FunFam" id="1.10.510.10:FF:000011">
    <property type="entry name" value="Non-specific serine/threonine protein kinase"/>
    <property type="match status" value="1"/>
</dbReference>
<dbReference type="GeneID" id="30149133"/>
<dbReference type="Proteomes" id="UP000094336">
    <property type="component" value="Unassembled WGS sequence"/>
</dbReference>
<dbReference type="AlphaFoldDB" id="A0A1E3QRY2"/>
<evidence type="ECO:0000256" key="1">
    <source>
        <dbReference type="ARBA" id="ARBA00004316"/>
    </source>
</evidence>
<dbReference type="GO" id="GO:0000165">
    <property type="term" value="P:MAPK cascade"/>
    <property type="evidence" value="ECO:0007669"/>
    <property type="project" value="UniProtKB-ARBA"/>
</dbReference>
<dbReference type="PROSITE" id="PS00107">
    <property type="entry name" value="PROTEIN_KINASE_ATP"/>
    <property type="match status" value="1"/>
</dbReference>
<dbReference type="SUPFAM" id="SSF56112">
    <property type="entry name" value="Protein kinase-like (PK-like)"/>
    <property type="match status" value="1"/>
</dbReference>
<evidence type="ECO:0000256" key="4">
    <source>
        <dbReference type="ARBA" id="ARBA00012513"/>
    </source>
</evidence>
<keyword evidence="7" id="KW-0723">Serine/threonine-protein kinase</keyword>
<dbReference type="InterPro" id="IPR008271">
    <property type="entry name" value="Ser/Thr_kinase_AS"/>
</dbReference>
<dbReference type="Gene3D" id="3.90.810.10">
    <property type="entry name" value="CRIB domain"/>
    <property type="match status" value="1"/>
</dbReference>
<keyword evidence="10" id="KW-0418">Kinase</keyword>
<keyword evidence="12" id="KW-0966">Cell projection</keyword>
<feature type="non-terminal residue" evidence="19">
    <location>
        <position position="520"/>
    </location>
</feature>